<proteinExistence type="predicted"/>
<keyword evidence="1" id="KW-1133">Transmembrane helix</keyword>
<keyword evidence="3" id="KW-1185">Reference proteome</keyword>
<feature type="transmembrane region" description="Helical" evidence="1">
    <location>
        <begin position="56"/>
        <end position="74"/>
    </location>
</feature>
<protein>
    <submittedName>
        <fullName evidence="2">Uncharacterized protein</fullName>
    </submittedName>
</protein>
<gene>
    <name evidence="2" type="ORF">DJ010_09655</name>
</gene>
<feature type="transmembrane region" description="Helical" evidence="1">
    <location>
        <begin position="162"/>
        <end position="181"/>
    </location>
</feature>
<keyword evidence="1" id="KW-0812">Transmembrane</keyword>
<feature type="transmembrane region" description="Helical" evidence="1">
    <location>
        <begin position="136"/>
        <end position="156"/>
    </location>
</feature>
<feature type="transmembrane region" description="Helical" evidence="1">
    <location>
        <begin position="29"/>
        <end position="50"/>
    </location>
</feature>
<reference evidence="2 3" key="1">
    <citation type="submission" date="2018-05" db="EMBL/GenBank/DDBJ databases">
        <title>Nocardioides silvaticus genome.</title>
        <authorList>
            <person name="Li C."/>
            <person name="Wang G."/>
        </authorList>
    </citation>
    <scope>NUCLEOTIDE SEQUENCE [LARGE SCALE GENOMIC DNA]</scope>
    <source>
        <strain evidence="2 3">CCTCC AB 2018079</strain>
    </source>
</reference>
<feature type="transmembrane region" description="Helical" evidence="1">
    <location>
        <begin position="193"/>
        <end position="216"/>
    </location>
</feature>
<dbReference type="EMBL" id="QGDD01000003">
    <property type="protein sequence ID" value="PWN03362.1"/>
    <property type="molecule type" value="Genomic_DNA"/>
</dbReference>
<comment type="caution">
    <text evidence="2">The sequence shown here is derived from an EMBL/GenBank/DDBJ whole genome shotgun (WGS) entry which is preliminary data.</text>
</comment>
<evidence type="ECO:0000256" key="1">
    <source>
        <dbReference type="SAM" id="Phobius"/>
    </source>
</evidence>
<feature type="transmembrane region" description="Helical" evidence="1">
    <location>
        <begin position="236"/>
        <end position="254"/>
    </location>
</feature>
<evidence type="ECO:0000313" key="2">
    <source>
        <dbReference type="EMBL" id="PWN03362.1"/>
    </source>
</evidence>
<feature type="transmembrane region" description="Helical" evidence="1">
    <location>
        <begin position="266"/>
        <end position="286"/>
    </location>
</feature>
<name>A0A316TM24_9ACTN</name>
<accession>A0A316TM24</accession>
<evidence type="ECO:0000313" key="3">
    <source>
        <dbReference type="Proteomes" id="UP000245507"/>
    </source>
</evidence>
<keyword evidence="1" id="KW-0472">Membrane</keyword>
<dbReference type="OrthoDB" id="3786007at2"/>
<dbReference type="Proteomes" id="UP000245507">
    <property type="component" value="Unassembled WGS sequence"/>
</dbReference>
<organism evidence="2 3">
    <name type="scientific">Nocardioides silvaticus</name>
    <dbReference type="NCBI Taxonomy" id="2201891"/>
    <lineage>
        <taxon>Bacteria</taxon>
        <taxon>Bacillati</taxon>
        <taxon>Actinomycetota</taxon>
        <taxon>Actinomycetes</taxon>
        <taxon>Propionibacteriales</taxon>
        <taxon>Nocardioidaceae</taxon>
        <taxon>Nocardioides</taxon>
    </lineage>
</organism>
<dbReference type="AlphaFoldDB" id="A0A316TM24"/>
<dbReference type="RefSeq" id="WP_109693451.1">
    <property type="nucleotide sequence ID" value="NZ_QGDD01000003.1"/>
</dbReference>
<sequence>MSRPTNRSAATPALGGLQQRLAAVSASRLPLVAWAVLVAAGTGLLVCAMVPTGPDWLGVVGSVTIGATYAWALAARTGGRPVVFGALALAIGLLAVWAEQDLLSTGAAVLVTAEAAVLGVMATVPAQSFLRAARECAIGMVIAGIGAMAAVGFEPAIDVTRFEYLGLGLALVAAEVLVFRLGAGLHGLGRRGVLVVAIGAALLLATLLYAELLRRYGSTGLVDWLLDRVDWSRDQLGAFPRPIVAVLGVPALAYGCHMRARRRQGWWVCAFGVAATSPVATSLGNPAVGLSEVVLSEVYGLLVGLVLAYVVIRLDLALTGNAGRRSRVAEQAAAVRPEPRRTAALL</sequence>
<feature type="transmembrane region" description="Helical" evidence="1">
    <location>
        <begin position="298"/>
        <end position="318"/>
    </location>
</feature>
<feature type="transmembrane region" description="Helical" evidence="1">
    <location>
        <begin position="104"/>
        <end position="124"/>
    </location>
</feature>
<feature type="transmembrane region" description="Helical" evidence="1">
    <location>
        <begin position="81"/>
        <end position="98"/>
    </location>
</feature>